<proteinExistence type="inferred from homology"/>
<evidence type="ECO:0000313" key="4">
    <source>
        <dbReference type="EMBL" id="KZE64195.1"/>
    </source>
</evidence>
<dbReference type="AlphaFoldDB" id="A0A163PVH8"/>
<dbReference type="InterPro" id="IPR045337">
    <property type="entry name" value="MmgE_PrpD_C"/>
</dbReference>
<accession>A0A163PVH8</accession>
<dbReference type="RefSeq" id="WP_066245316.1">
    <property type="nucleotide sequence ID" value="NZ_LRFC01000038.1"/>
</dbReference>
<keyword evidence="5" id="KW-1185">Reference proteome</keyword>
<dbReference type="SUPFAM" id="SSF103378">
    <property type="entry name" value="2-methylcitrate dehydratase PrpD"/>
    <property type="match status" value="1"/>
</dbReference>
<dbReference type="PANTHER" id="PTHR16943:SF8">
    <property type="entry name" value="2-METHYLCITRATE DEHYDRATASE"/>
    <property type="match status" value="1"/>
</dbReference>
<name>A0A163PVH8_9BACL</name>
<evidence type="ECO:0000256" key="1">
    <source>
        <dbReference type="ARBA" id="ARBA00006174"/>
    </source>
</evidence>
<dbReference type="PANTHER" id="PTHR16943">
    <property type="entry name" value="2-METHYLCITRATE DEHYDRATASE-RELATED"/>
    <property type="match status" value="1"/>
</dbReference>
<comment type="similarity">
    <text evidence="1">Belongs to the PrpD family.</text>
</comment>
<dbReference type="InterPro" id="IPR042188">
    <property type="entry name" value="MmgE/PrpD_sf_2"/>
</dbReference>
<dbReference type="GO" id="GO:0016829">
    <property type="term" value="F:lyase activity"/>
    <property type="evidence" value="ECO:0007669"/>
    <property type="project" value="InterPro"/>
</dbReference>
<dbReference type="Proteomes" id="UP000076567">
    <property type="component" value="Unassembled WGS sequence"/>
</dbReference>
<reference evidence="5" key="1">
    <citation type="submission" date="2016-01" db="EMBL/GenBank/DDBJ databases">
        <title>Draft genome of Chromobacterium sp. F49.</title>
        <authorList>
            <person name="Hong K.W."/>
        </authorList>
    </citation>
    <scope>NUCLEOTIDE SEQUENCE [LARGE SCALE GENOMIC DNA]</scope>
    <source>
        <strain evidence="5">P7IIIA</strain>
    </source>
</reference>
<feature type="domain" description="MmgE/PrpD N-terminal" evidence="2">
    <location>
        <begin position="5"/>
        <end position="244"/>
    </location>
</feature>
<dbReference type="Gene3D" id="3.30.1330.120">
    <property type="entry name" value="2-methylcitrate dehydratase PrpD"/>
    <property type="match status" value="1"/>
</dbReference>
<dbReference type="InterPro" id="IPR045336">
    <property type="entry name" value="MmgE_PrpD_N"/>
</dbReference>
<dbReference type="Gene3D" id="1.10.4100.10">
    <property type="entry name" value="2-methylcitrate dehydratase PrpD"/>
    <property type="match status" value="1"/>
</dbReference>
<gene>
    <name evidence="4" type="ORF">AWM68_13910</name>
</gene>
<protein>
    <submittedName>
        <fullName evidence="4">2-methylcitrate dehydratase</fullName>
    </submittedName>
</protein>
<dbReference type="EMBL" id="LRFC01000038">
    <property type="protein sequence ID" value="KZE64195.1"/>
    <property type="molecule type" value="Genomic_DNA"/>
</dbReference>
<dbReference type="InterPro" id="IPR005656">
    <property type="entry name" value="MmgE_PrpD"/>
</dbReference>
<evidence type="ECO:0000259" key="2">
    <source>
        <dbReference type="Pfam" id="PF03972"/>
    </source>
</evidence>
<evidence type="ECO:0000313" key="5">
    <source>
        <dbReference type="Proteomes" id="UP000076567"/>
    </source>
</evidence>
<organism evidence="4 5">
    <name type="scientific">Fictibacillus phosphorivorans</name>
    <dbReference type="NCBI Taxonomy" id="1221500"/>
    <lineage>
        <taxon>Bacteria</taxon>
        <taxon>Bacillati</taxon>
        <taxon>Bacillota</taxon>
        <taxon>Bacilli</taxon>
        <taxon>Bacillales</taxon>
        <taxon>Fictibacillaceae</taxon>
        <taxon>Fictibacillus</taxon>
    </lineage>
</organism>
<evidence type="ECO:0000259" key="3">
    <source>
        <dbReference type="Pfam" id="PF19305"/>
    </source>
</evidence>
<dbReference type="InterPro" id="IPR036148">
    <property type="entry name" value="MmgE/PrpD_sf"/>
</dbReference>
<comment type="caution">
    <text evidence="4">The sequence shown here is derived from an EMBL/GenBank/DDBJ whole genome shotgun (WGS) entry which is preliminary data.</text>
</comment>
<sequence length="454" mass="49924">MTLSQTLASYVNRTRYEDLPENAVEFTKLCILDWYGSAVAGKDTKPIQAIKELVEEWGGKEQASLVTGGKSSVANSILVNAASSHIVELDDIHKSSIIHAGTVVIPAAVAVAEAYGLSGKELITAIVTGYEVCYRIGEAVSPSHYYYFHNTATCGTFGAAAAVGKLLKLNDEQLAHALGNAGSQAAGLWEFIEDGAMTKQLHTAKAAYNGAIAALLAKKDFTGASQILEGRRGFFHAMAESVDPSRITNGLGHVYKIVENSFKIHASCRHTHPAVDCILDIMANHDIKHTSIQKIMIHTYQTVLNITDKPNPDTVYASKFSSQFCAALAAVKGSATLYDFDEETLRRPEIKQLMNKIEVHADPYYDNLYPEKWGAKVEIELQNGKVYTEATDYPKGDPEKPASKEELIEKFLSMTFSKLENAEKHAEKILKLERITVREWLAEETRDEACNPIH</sequence>
<dbReference type="Pfam" id="PF19305">
    <property type="entry name" value="MmgE_PrpD_C"/>
    <property type="match status" value="1"/>
</dbReference>
<dbReference type="OrthoDB" id="9791416at2"/>
<feature type="domain" description="MmgE/PrpD C-terminal" evidence="3">
    <location>
        <begin position="265"/>
        <end position="431"/>
    </location>
</feature>
<dbReference type="Pfam" id="PF03972">
    <property type="entry name" value="MmgE_PrpD_N"/>
    <property type="match status" value="1"/>
</dbReference>
<dbReference type="InterPro" id="IPR042183">
    <property type="entry name" value="MmgE/PrpD_sf_1"/>
</dbReference>